<dbReference type="AlphaFoldDB" id="A0A4P6HTR9"/>
<dbReference type="Pfam" id="PF13358">
    <property type="entry name" value="DDE_3"/>
    <property type="match status" value="1"/>
</dbReference>
<sequence>MIVDRHSVHKVKKVQEWLVEHENKIKLLLLPPYSPELNPDELANQDIKRNIFRDGKAKDKPELM</sequence>
<dbReference type="KEGG" id="dcb:C3Y92_20100"/>
<dbReference type="Gene3D" id="3.30.420.10">
    <property type="entry name" value="Ribonuclease H-like superfamily/Ribonuclease H"/>
    <property type="match status" value="1"/>
</dbReference>
<keyword evidence="3" id="KW-1185">Reference proteome</keyword>
<evidence type="ECO:0000313" key="2">
    <source>
        <dbReference type="EMBL" id="QAZ69590.1"/>
    </source>
</evidence>
<reference evidence="2 3" key="1">
    <citation type="submission" date="2018-02" db="EMBL/GenBank/DDBJ databases">
        <title>Genome sequence of Desulfovibrio carbinolicus DSM 3852.</title>
        <authorList>
            <person name="Wilbanks E."/>
            <person name="Skennerton C.T."/>
            <person name="Orphan V.J."/>
        </authorList>
    </citation>
    <scope>NUCLEOTIDE SEQUENCE [LARGE SCALE GENOMIC DNA]</scope>
    <source>
        <strain evidence="2 3">DSM 3852</strain>
        <plasmid evidence="3">pdcar1</plasmid>
    </source>
</reference>
<dbReference type="EMBL" id="CP026539">
    <property type="protein sequence ID" value="QAZ69590.1"/>
    <property type="molecule type" value="Genomic_DNA"/>
</dbReference>
<dbReference type="GO" id="GO:0003676">
    <property type="term" value="F:nucleic acid binding"/>
    <property type="evidence" value="ECO:0007669"/>
    <property type="project" value="InterPro"/>
</dbReference>
<proteinExistence type="predicted"/>
<gene>
    <name evidence="2" type="ORF">C3Y92_20100</name>
</gene>
<evidence type="ECO:0000259" key="1">
    <source>
        <dbReference type="Pfam" id="PF13358"/>
    </source>
</evidence>
<name>A0A4P6HTR9_9BACT</name>
<organism evidence="2 3">
    <name type="scientific">Solidesulfovibrio carbinolicus</name>
    <dbReference type="NCBI Taxonomy" id="296842"/>
    <lineage>
        <taxon>Bacteria</taxon>
        <taxon>Pseudomonadati</taxon>
        <taxon>Thermodesulfobacteriota</taxon>
        <taxon>Desulfovibrionia</taxon>
        <taxon>Desulfovibrionales</taxon>
        <taxon>Desulfovibrionaceae</taxon>
        <taxon>Solidesulfovibrio</taxon>
    </lineage>
</organism>
<dbReference type="InterPro" id="IPR036397">
    <property type="entry name" value="RNaseH_sf"/>
</dbReference>
<protein>
    <recommendedName>
        <fullName evidence="1">Tc1-like transposase DDE domain-containing protein</fullName>
    </recommendedName>
</protein>
<feature type="domain" description="Tc1-like transposase DDE" evidence="1">
    <location>
        <begin position="1"/>
        <end position="63"/>
    </location>
</feature>
<geneLocation type="plasmid" evidence="3">
    <name>pdcar1</name>
</geneLocation>
<keyword evidence="2" id="KW-0614">Plasmid</keyword>
<accession>A0A4P6HTR9</accession>
<dbReference type="Proteomes" id="UP000293296">
    <property type="component" value="Plasmid pDCAR1"/>
</dbReference>
<dbReference type="OrthoDB" id="5504200at2"/>
<dbReference type="InterPro" id="IPR038717">
    <property type="entry name" value="Tc1-like_DDE_dom"/>
</dbReference>
<evidence type="ECO:0000313" key="3">
    <source>
        <dbReference type="Proteomes" id="UP000293296"/>
    </source>
</evidence>